<sequence>MTRIIAIANQKGGVGKTATTLAMAHHLAKDGRVLVIDTDPQGNATDILDAPITPETITLHDVLAAVMGRSAGAGAIASAITPAGPAWAGIDVVPGTRALAGLEADTSIGREAALRTALDGATDDYTHVLIDCPPALGVLTVGALTAADAVLAITEARASSVAGLAELMDTITLIHDHYNPRLTLAGIIVNRYRPDRQDTTAWHQVLTDDYPGLILGELPERDIVAKAATNRLPVPTDRAGRDYTHAISTLADALTHH</sequence>
<dbReference type="Proteomes" id="UP000184390">
    <property type="component" value="Unassembled WGS sequence"/>
</dbReference>
<dbReference type="SUPFAM" id="SSF52540">
    <property type="entry name" value="P-loop containing nucleoside triphosphate hydrolases"/>
    <property type="match status" value="1"/>
</dbReference>
<evidence type="ECO:0000259" key="1">
    <source>
        <dbReference type="Pfam" id="PF13614"/>
    </source>
</evidence>
<evidence type="ECO:0000313" key="2">
    <source>
        <dbReference type="EMBL" id="SHJ13059.1"/>
    </source>
</evidence>
<dbReference type="EMBL" id="FQYL01000012">
    <property type="protein sequence ID" value="SHJ13059.1"/>
    <property type="molecule type" value="Genomic_DNA"/>
</dbReference>
<dbReference type="CDD" id="cd02042">
    <property type="entry name" value="ParAB_family"/>
    <property type="match status" value="1"/>
</dbReference>
<protein>
    <submittedName>
        <fullName evidence="2">Chromosome partitioning protein</fullName>
    </submittedName>
</protein>
<dbReference type="PANTHER" id="PTHR13696:SF52">
    <property type="entry name" value="PARA FAMILY PROTEIN CT_582"/>
    <property type="match status" value="1"/>
</dbReference>
<name>A0ABY1IG72_9ACTO</name>
<dbReference type="InterPro" id="IPR025669">
    <property type="entry name" value="AAA_dom"/>
</dbReference>
<keyword evidence="3" id="KW-1185">Reference proteome</keyword>
<comment type="caution">
    <text evidence="2">The sequence shown here is derived from an EMBL/GenBank/DDBJ whole genome shotgun (WGS) entry which is preliminary data.</text>
</comment>
<dbReference type="RefSeq" id="WP_073453833.1">
    <property type="nucleotide sequence ID" value="NZ_FQYL01000012.1"/>
</dbReference>
<proteinExistence type="predicted"/>
<feature type="domain" description="AAA" evidence="1">
    <location>
        <begin position="3"/>
        <end position="183"/>
    </location>
</feature>
<reference evidence="2 3" key="1">
    <citation type="submission" date="2016-11" db="EMBL/GenBank/DDBJ databases">
        <authorList>
            <person name="Varghese N."/>
            <person name="Submissions S."/>
        </authorList>
    </citation>
    <scope>NUCLEOTIDE SEQUENCE [LARGE SCALE GENOMIC DNA]</scope>
    <source>
        <strain evidence="2 3">PA</strain>
    </source>
</reference>
<evidence type="ECO:0000313" key="3">
    <source>
        <dbReference type="Proteomes" id="UP000184390"/>
    </source>
</evidence>
<dbReference type="InterPro" id="IPR050678">
    <property type="entry name" value="DNA_Partitioning_ATPase"/>
</dbReference>
<accession>A0ABY1IG72</accession>
<dbReference type="Gene3D" id="3.40.50.300">
    <property type="entry name" value="P-loop containing nucleotide triphosphate hydrolases"/>
    <property type="match status" value="1"/>
</dbReference>
<dbReference type="Pfam" id="PF13614">
    <property type="entry name" value="AAA_31"/>
    <property type="match status" value="1"/>
</dbReference>
<dbReference type="InterPro" id="IPR027417">
    <property type="entry name" value="P-loop_NTPase"/>
</dbReference>
<gene>
    <name evidence="2" type="ORF">SAMN05216246_11214</name>
</gene>
<organism evidence="2 3">
    <name type="scientific">Actinomyces denticolens</name>
    <dbReference type="NCBI Taxonomy" id="52767"/>
    <lineage>
        <taxon>Bacteria</taxon>
        <taxon>Bacillati</taxon>
        <taxon>Actinomycetota</taxon>
        <taxon>Actinomycetes</taxon>
        <taxon>Actinomycetales</taxon>
        <taxon>Actinomycetaceae</taxon>
        <taxon>Actinomyces</taxon>
    </lineage>
</organism>
<dbReference type="PANTHER" id="PTHR13696">
    <property type="entry name" value="P-LOOP CONTAINING NUCLEOSIDE TRIPHOSPHATE HYDROLASE"/>
    <property type="match status" value="1"/>
</dbReference>